<evidence type="ECO:0000256" key="2">
    <source>
        <dbReference type="RuleBase" id="RU003750"/>
    </source>
</evidence>
<evidence type="ECO:0000256" key="3">
    <source>
        <dbReference type="SAM" id="Phobius"/>
    </source>
</evidence>
<keyword evidence="5" id="KW-1185">Reference proteome</keyword>
<dbReference type="Pfam" id="PF01066">
    <property type="entry name" value="CDP-OH_P_transf"/>
    <property type="match status" value="1"/>
</dbReference>
<feature type="transmembrane region" description="Helical" evidence="3">
    <location>
        <begin position="88"/>
        <end position="106"/>
    </location>
</feature>
<organism evidence="4 5">
    <name type="scientific">Clostridium oceanicum</name>
    <dbReference type="NCBI Taxonomy" id="1543"/>
    <lineage>
        <taxon>Bacteria</taxon>
        <taxon>Bacillati</taxon>
        <taxon>Bacillota</taxon>
        <taxon>Clostridia</taxon>
        <taxon>Eubacteriales</taxon>
        <taxon>Clostridiaceae</taxon>
        <taxon>Clostridium</taxon>
    </lineage>
</organism>
<feature type="transmembrane region" description="Helical" evidence="3">
    <location>
        <begin position="154"/>
        <end position="183"/>
    </location>
</feature>
<dbReference type="InterPro" id="IPR048254">
    <property type="entry name" value="CDP_ALCOHOL_P_TRANSF_CS"/>
</dbReference>
<dbReference type="RefSeq" id="WP_343757631.1">
    <property type="nucleotide sequence ID" value="NZ_BAAACG010000001.1"/>
</dbReference>
<feature type="transmembrane region" description="Helical" evidence="3">
    <location>
        <begin position="20"/>
        <end position="38"/>
    </location>
</feature>
<sequence>MLDTHCRKYINPIIERTAKLFIYLGFSANKITILAFLVGMFTSVMIYCNTSIVACTLLWISGFLDSIDGAVARITKSSSSIGTLMDIVSDRVVEIGIILAIGIINYNVRLELIILTSTIVISMTVFLTVGALSVHKGVKSFYYQAGMMERTEGFIMFTLMILFPKYLSCIILIFALFIIITVFQRINEARKILN</sequence>
<accession>A0ABP3UGI3</accession>
<comment type="similarity">
    <text evidence="2">Belongs to the CDP-alcohol phosphatidyltransferase class-I family.</text>
</comment>
<name>A0ABP3UGI3_9CLOT</name>
<dbReference type="EMBL" id="BAAACG010000001">
    <property type="protein sequence ID" value="GAA0731688.1"/>
    <property type="molecule type" value="Genomic_DNA"/>
</dbReference>
<keyword evidence="1 2" id="KW-0808">Transferase</keyword>
<keyword evidence="3" id="KW-0812">Transmembrane</keyword>
<evidence type="ECO:0000256" key="1">
    <source>
        <dbReference type="ARBA" id="ARBA00022679"/>
    </source>
</evidence>
<evidence type="ECO:0000313" key="5">
    <source>
        <dbReference type="Proteomes" id="UP001501510"/>
    </source>
</evidence>
<dbReference type="Gene3D" id="1.20.120.1760">
    <property type="match status" value="1"/>
</dbReference>
<feature type="transmembrane region" description="Helical" evidence="3">
    <location>
        <begin position="112"/>
        <end position="134"/>
    </location>
</feature>
<gene>
    <name evidence="4" type="ORF">GCM10008906_00440</name>
</gene>
<keyword evidence="3" id="KW-0472">Membrane</keyword>
<proteinExistence type="inferred from homology"/>
<dbReference type="InterPro" id="IPR000462">
    <property type="entry name" value="CDP-OH_P_trans"/>
</dbReference>
<dbReference type="PROSITE" id="PS00379">
    <property type="entry name" value="CDP_ALCOHOL_P_TRANSF"/>
    <property type="match status" value="1"/>
</dbReference>
<dbReference type="InterPro" id="IPR043130">
    <property type="entry name" value="CDP-OH_PTrfase_TM_dom"/>
</dbReference>
<evidence type="ECO:0000313" key="4">
    <source>
        <dbReference type="EMBL" id="GAA0731688.1"/>
    </source>
</evidence>
<keyword evidence="3" id="KW-1133">Transmembrane helix</keyword>
<reference evidence="5" key="1">
    <citation type="journal article" date="2019" name="Int. J. Syst. Evol. Microbiol.">
        <title>The Global Catalogue of Microorganisms (GCM) 10K type strain sequencing project: providing services to taxonomists for standard genome sequencing and annotation.</title>
        <authorList>
            <consortium name="The Broad Institute Genomics Platform"/>
            <consortium name="The Broad Institute Genome Sequencing Center for Infectious Disease"/>
            <person name="Wu L."/>
            <person name="Ma J."/>
        </authorList>
    </citation>
    <scope>NUCLEOTIDE SEQUENCE [LARGE SCALE GENOMIC DNA]</scope>
    <source>
        <strain evidence="5">JCM 1407</strain>
    </source>
</reference>
<dbReference type="Proteomes" id="UP001501510">
    <property type="component" value="Unassembled WGS sequence"/>
</dbReference>
<comment type="caution">
    <text evidence="4">The sequence shown here is derived from an EMBL/GenBank/DDBJ whole genome shotgun (WGS) entry which is preliminary data.</text>
</comment>
<protein>
    <submittedName>
        <fullName evidence="4">CDP-alcohol phosphatidyltransferase family protein</fullName>
    </submittedName>
</protein>